<dbReference type="EMBL" id="NIDE01000007">
    <property type="protein sequence ID" value="OWK41043.1"/>
    <property type="molecule type" value="Genomic_DNA"/>
</dbReference>
<keyword evidence="3" id="KW-1185">Reference proteome</keyword>
<sequence>MTGSDGTTTTGSGAYTLTEVGQTTGGVAYGETVTGSESVTATGTGNDDVGTSQTTTSATGTYVRTDTGATSGRAGSGSYGYTNTETADALAGYFTRSETGTDRYGLVYAFDDVSGEASGDTGHLHFDTTGVPFVDPDPEPSNAWYDWVNPFVVMKAIARVEGNVAGAAADKLRANGLDGAATAADVGKNIAVTVESLSDGLIAIPFVLAQAPAPATLCSPKHRVSGRREACDRTEAVSRVNRRP</sequence>
<reference evidence="3" key="1">
    <citation type="submission" date="2017-06" db="EMBL/GenBank/DDBJ databases">
        <title>Genome analysis of Fimbriiglobus ruber SP5, the first member of the order Planctomycetales with confirmed chitinolytic capability.</title>
        <authorList>
            <person name="Ravin N.V."/>
            <person name="Rakitin A.L."/>
            <person name="Ivanova A.A."/>
            <person name="Beletsky A.V."/>
            <person name="Kulichevskaya I.S."/>
            <person name="Mardanov A.V."/>
            <person name="Dedysh S.N."/>
        </authorList>
    </citation>
    <scope>NUCLEOTIDE SEQUENCE [LARGE SCALE GENOMIC DNA]</scope>
    <source>
        <strain evidence="3">SP5</strain>
    </source>
</reference>
<protein>
    <submittedName>
        <fullName evidence="2">Uncharacterized protein</fullName>
    </submittedName>
</protein>
<proteinExistence type="predicted"/>
<feature type="region of interest" description="Disordered" evidence="1">
    <location>
        <begin position="37"/>
        <end position="78"/>
    </location>
</feature>
<feature type="compositionally biased region" description="Low complexity" evidence="1">
    <location>
        <begin position="50"/>
        <end position="73"/>
    </location>
</feature>
<evidence type="ECO:0000313" key="2">
    <source>
        <dbReference type="EMBL" id="OWK41043.1"/>
    </source>
</evidence>
<comment type="caution">
    <text evidence="2">The sequence shown here is derived from an EMBL/GenBank/DDBJ whole genome shotgun (WGS) entry which is preliminary data.</text>
</comment>
<evidence type="ECO:0000256" key="1">
    <source>
        <dbReference type="SAM" id="MobiDB-lite"/>
    </source>
</evidence>
<gene>
    <name evidence="2" type="ORF">FRUB_04935</name>
</gene>
<accession>A0A225DJC3</accession>
<dbReference type="AlphaFoldDB" id="A0A225DJC3"/>
<organism evidence="2 3">
    <name type="scientific">Fimbriiglobus ruber</name>
    <dbReference type="NCBI Taxonomy" id="1908690"/>
    <lineage>
        <taxon>Bacteria</taxon>
        <taxon>Pseudomonadati</taxon>
        <taxon>Planctomycetota</taxon>
        <taxon>Planctomycetia</taxon>
        <taxon>Gemmatales</taxon>
        <taxon>Gemmataceae</taxon>
        <taxon>Fimbriiglobus</taxon>
    </lineage>
</organism>
<evidence type="ECO:0000313" key="3">
    <source>
        <dbReference type="Proteomes" id="UP000214646"/>
    </source>
</evidence>
<dbReference type="Proteomes" id="UP000214646">
    <property type="component" value="Unassembled WGS sequence"/>
</dbReference>
<name>A0A225DJC3_9BACT</name>